<dbReference type="InterPro" id="IPR038404">
    <property type="entry name" value="TRAP_DctP_sf"/>
</dbReference>
<comment type="similarity">
    <text evidence="1">Belongs to the bacterial solute-binding protein 7 family.</text>
</comment>
<dbReference type="OrthoDB" id="9771186at2"/>
<evidence type="ECO:0000256" key="3">
    <source>
        <dbReference type="ARBA" id="ARBA00022729"/>
    </source>
</evidence>
<dbReference type="NCBIfam" id="TIGR00787">
    <property type="entry name" value="dctP"/>
    <property type="match status" value="1"/>
</dbReference>
<dbReference type="Proteomes" id="UP000005756">
    <property type="component" value="Unassembled WGS sequence"/>
</dbReference>
<evidence type="ECO:0000313" key="8">
    <source>
        <dbReference type="Proteomes" id="UP000216538"/>
    </source>
</evidence>
<dbReference type="PIRSF" id="PIRSF006470">
    <property type="entry name" value="DctB"/>
    <property type="match status" value="1"/>
</dbReference>
<evidence type="ECO:0000256" key="4">
    <source>
        <dbReference type="SAM" id="SignalP"/>
    </source>
</evidence>
<keyword evidence="3 4" id="KW-0732">Signal</keyword>
<organism evidence="5 7">
    <name type="scientific">Vreelandella boliviensis LC1</name>
    <dbReference type="NCBI Taxonomy" id="1072583"/>
    <lineage>
        <taxon>Bacteria</taxon>
        <taxon>Pseudomonadati</taxon>
        <taxon>Pseudomonadota</taxon>
        <taxon>Gammaproteobacteria</taxon>
        <taxon>Oceanospirillales</taxon>
        <taxon>Halomonadaceae</taxon>
        <taxon>Vreelandella</taxon>
    </lineage>
</organism>
<dbReference type="InterPro" id="IPR004682">
    <property type="entry name" value="TRAP_DctP"/>
</dbReference>
<evidence type="ECO:0000313" key="5">
    <source>
        <dbReference type="EMBL" id="EHJ94838.1"/>
    </source>
</evidence>
<keyword evidence="8" id="KW-1185">Reference proteome</keyword>
<dbReference type="EMBL" id="JH393257">
    <property type="protein sequence ID" value="EHJ94838.1"/>
    <property type="molecule type" value="Genomic_DNA"/>
</dbReference>
<dbReference type="PANTHER" id="PTHR33376:SF7">
    <property type="entry name" value="C4-DICARBOXYLATE-BINDING PROTEIN DCTB"/>
    <property type="match status" value="1"/>
</dbReference>
<reference evidence="6 8" key="2">
    <citation type="submission" date="2017-07" db="EMBL/GenBank/DDBJ databases">
        <title>Shotgun whole genome sequences of three halophilic bacterial isolates.</title>
        <authorList>
            <person name="Pozzo T."/>
            <person name="Higdon S.M."/>
            <person name="Quillaguaman J."/>
        </authorList>
    </citation>
    <scope>NUCLEOTIDE SEQUENCE [LARGE SCALE GENOMIC DNA]</scope>
    <source>
        <strain evidence="6 8">LC1</strain>
    </source>
</reference>
<dbReference type="RefSeq" id="WP_007112774.1">
    <property type="nucleotide sequence ID" value="NZ_JH393257.1"/>
</dbReference>
<accession>A0A265DU46</accession>
<keyword evidence="2" id="KW-0813">Transport</keyword>
<dbReference type="CDD" id="cd13676">
    <property type="entry name" value="PBP2_TRAP_DctP2_like"/>
    <property type="match status" value="1"/>
</dbReference>
<dbReference type="GO" id="GO:0030288">
    <property type="term" value="C:outer membrane-bounded periplasmic space"/>
    <property type="evidence" value="ECO:0007669"/>
    <property type="project" value="InterPro"/>
</dbReference>
<dbReference type="Proteomes" id="UP000216538">
    <property type="component" value="Unassembled WGS sequence"/>
</dbReference>
<dbReference type="AlphaFoldDB" id="A0A265DU46"/>
<evidence type="ECO:0000256" key="1">
    <source>
        <dbReference type="ARBA" id="ARBA00009023"/>
    </source>
</evidence>
<dbReference type="GO" id="GO:0055085">
    <property type="term" value="P:transmembrane transport"/>
    <property type="evidence" value="ECO:0007669"/>
    <property type="project" value="InterPro"/>
</dbReference>
<dbReference type="InterPro" id="IPR018389">
    <property type="entry name" value="DctP_fam"/>
</dbReference>
<reference evidence="5 7" key="1">
    <citation type="submission" date="2011-10" db="EMBL/GenBank/DDBJ databases">
        <authorList>
            <person name="Quillaguamn J."/>
            <person name="Guzmn D."/>
            <person name="Balderrama-Subieta A."/>
            <person name="Cardona-Ortuo C."/>
            <person name="Guevara-Martnez M."/>
            <person name="Callisaya-Quispe N."/>
        </authorList>
    </citation>
    <scope>NUCLEOTIDE SEQUENCE [LARGE SCALE GENOMIC DNA]</scope>
    <source>
        <strain evidence="5 7">LC1</strain>
    </source>
</reference>
<dbReference type="Gene3D" id="3.40.190.170">
    <property type="entry name" value="Bacterial extracellular solute-binding protein, family 7"/>
    <property type="match status" value="1"/>
</dbReference>
<dbReference type="NCBIfam" id="NF037995">
    <property type="entry name" value="TRAP_S1"/>
    <property type="match status" value="1"/>
</dbReference>
<proteinExistence type="inferred from homology"/>
<feature type="signal peptide" evidence="4">
    <location>
        <begin position="1"/>
        <end position="23"/>
    </location>
</feature>
<evidence type="ECO:0000313" key="6">
    <source>
        <dbReference type="EMBL" id="OZT72548.1"/>
    </source>
</evidence>
<name>A0A265DU46_9GAMM</name>
<evidence type="ECO:0000313" key="7">
    <source>
        <dbReference type="Proteomes" id="UP000005756"/>
    </source>
</evidence>
<gene>
    <name evidence="6" type="ORF">CE457_18775</name>
    <name evidence="5" type="ORF">KUC_1797</name>
</gene>
<dbReference type="PANTHER" id="PTHR33376">
    <property type="match status" value="1"/>
</dbReference>
<sequence>MKLTPLAFSSLIGLTAFASNAHALDIKLGHVLAPTHNWHVSAEGFADDVKEATDSRVNFQVFPSGQLGNETRMVEGMQIGSMEAGIIGCGSFQSLEPKFGIVELPYSWANREAAYAAYDGELGETLETLAQEKNIKILSWWENGFRHVTNNRGPIDSPEDLEGLKIRVTPDRMRLDTFEALGSNPAPLAFGELYSALQQGVFDAQENPLSIIYSSSFYEVQDYVSLTGHVWAPACLTIADLTWNKINPDDQQVIQELADKWRDKQRAMTREDDETMLENLTAEGMQINEVDTAPFNQKVQGVWNDYAEVFGEELMETVRQYRTAE</sequence>
<dbReference type="EMBL" id="NPEY01000024">
    <property type="protein sequence ID" value="OZT72548.1"/>
    <property type="molecule type" value="Genomic_DNA"/>
</dbReference>
<evidence type="ECO:0000256" key="2">
    <source>
        <dbReference type="ARBA" id="ARBA00022448"/>
    </source>
</evidence>
<protein>
    <submittedName>
        <fullName evidence="5">2,3-diketo-L-gulonate-binding periplasmic protein yiaO</fullName>
    </submittedName>
    <submittedName>
        <fullName evidence="6">C4-dicarboxylate ABC transporter substrate-binding protein</fullName>
    </submittedName>
</protein>
<dbReference type="Pfam" id="PF03480">
    <property type="entry name" value="DctP"/>
    <property type="match status" value="1"/>
</dbReference>
<dbReference type="STRING" id="1072583.KUC_1797"/>
<feature type="chain" id="PRO_5044571982" evidence="4">
    <location>
        <begin position="24"/>
        <end position="325"/>
    </location>
</feature>